<dbReference type="EMBL" id="CP121106">
    <property type="protein sequence ID" value="WFL78800.1"/>
    <property type="molecule type" value="Genomic_DNA"/>
</dbReference>
<dbReference type="InterPro" id="IPR011051">
    <property type="entry name" value="RmlC_Cupin_sf"/>
</dbReference>
<organism evidence="3 4">
    <name type="scientific">Altererythrobacter arenosus</name>
    <dbReference type="NCBI Taxonomy" id="3032592"/>
    <lineage>
        <taxon>Bacteria</taxon>
        <taxon>Pseudomonadati</taxon>
        <taxon>Pseudomonadota</taxon>
        <taxon>Alphaproteobacteria</taxon>
        <taxon>Sphingomonadales</taxon>
        <taxon>Erythrobacteraceae</taxon>
        <taxon>Altererythrobacter</taxon>
    </lineage>
</organism>
<evidence type="ECO:0000256" key="1">
    <source>
        <dbReference type="SAM" id="SignalP"/>
    </source>
</evidence>
<protein>
    <submittedName>
        <fullName evidence="3">Cupin domain-containing protein</fullName>
    </submittedName>
</protein>
<keyword evidence="1" id="KW-0732">Signal</keyword>
<sequence>MPGLRSPAVLLAAALAGCTTQAKLYDPPAVPGVALQGPIMSAPGRALRSRDLSLPPGAIVPQHYHAGEEFVYVIEGDVTLRRKGMPDLVMRAGDGLRIAPGTVHSAEAGDNGFRAIATYVLIEGEPERTPVD</sequence>
<dbReference type="Gene3D" id="2.60.120.10">
    <property type="entry name" value="Jelly Rolls"/>
    <property type="match status" value="1"/>
</dbReference>
<dbReference type="InterPro" id="IPR014710">
    <property type="entry name" value="RmlC-like_jellyroll"/>
</dbReference>
<dbReference type="PANTHER" id="PTHR38599">
    <property type="entry name" value="CUPIN DOMAIN PROTEIN (AFU_ORTHOLOGUE AFUA_3G13620)"/>
    <property type="match status" value="1"/>
</dbReference>
<name>A0ABY8FXK2_9SPHN</name>
<accession>A0ABY8FXK2</accession>
<feature type="domain" description="Cupin type-2" evidence="2">
    <location>
        <begin position="53"/>
        <end position="108"/>
    </location>
</feature>
<feature type="signal peptide" evidence="1">
    <location>
        <begin position="1"/>
        <end position="22"/>
    </location>
</feature>
<dbReference type="Pfam" id="PF07883">
    <property type="entry name" value="Cupin_2"/>
    <property type="match status" value="1"/>
</dbReference>
<evidence type="ECO:0000313" key="3">
    <source>
        <dbReference type="EMBL" id="WFL78800.1"/>
    </source>
</evidence>
<keyword evidence="4" id="KW-1185">Reference proteome</keyword>
<dbReference type="Proteomes" id="UP001215827">
    <property type="component" value="Chromosome"/>
</dbReference>
<feature type="chain" id="PRO_5046723004" evidence="1">
    <location>
        <begin position="23"/>
        <end position="132"/>
    </location>
</feature>
<dbReference type="PROSITE" id="PS51257">
    <property type="entry name" value="PROKAR_LIPOPROTEIN"/>
    <property type="match status" value="1"/>
</dbReference>
<dbReference type="SUPFAM" id="SSF51182">
    <property type="entry name" value="RmlC-like cupins"/>
    <property type="match status" value="1"/>
</dbReference>
<dbReference type="PANTHER" id="PTHR38599:SF1">
    <property type="entry name" value="CUPIN DOMAIN PROTEIN (AFU_ORTHOLOGUE AFUA_3G13620)"/>
    <property type="match status" value="1"/>
</dbReference>
<dbReference type="InterPro" id="IPR013096">
    <property type="entry name" value="Cupin_2"/>
</dbReference>
<evidence type="ECO:0000313" key="4">
    <source>
        <dbReference type="Proteomes" id="UP001215827"/>
    </source>
</evidence>
<proteinExistence type="predicted"/>
<reference evidence="3 4" key="1">
    <citation type="submission" date="2023-03" db="EMBL/GenBank/DDBJ databases">
        <title>Altererythrobacter sp. CAU 1644 isolated from sand.</title>
        <authorList>
            <person name="Kim W."/>
        </authorList>
    </citation>
    <scope>NUCLEOTIDE SEQUENCE [LARGE SCALE GENOMIC DNA]</scope>
    <source>
        <strain evidence="3 4">CAU 1644</strain>
    </source>
</reference>
<dbReference type="RefSeq" id="WP_278017490.1">
    <property type="nucleotide sequence ID" value="NZ_CP121106.1"/>
</dbReference>
<evidence type="ECO:0000259" key="2">
    <source>
        <dbReference type="Pfam" id="PF07883"/>
    </source>
</evidence>
<gene>
    <name evidence="3" type="ORF">P7228_06985</name>
</gene>